<comment type="caution">
    <text evidence="3">The sequence shown here is derived from an EMBL/GenBank/DDBJ whole genome shotgun (WGS) entry which is preliminary data.</text>
</comment>
<reference evidence="3" key="1">
    <citation type="submission" date="2020-06" db="EMBL/GenBank/DDBJ databases">
        <title>WGS assembly of Ceratodon purpureus strain R40.</title>
        <authorList>
            <person name="Carey S.B."/>
            <person name="Jenkins J."/>
            <person name="Shu S."/>
            <person name="Lovell J.T."/>
            <person name="Sreedasyam A."/>
            <person name="Maumus F."/>
            <person name="Tiley G.P."/>
            <person name="Fernandez-Pozo N."/>
            <person name="Barry K."/>
            <person name="Chen C."/>
            <person name="Wang M."/>
            <person name="Lipzen A."/>
            <person name="Daum C."/>
            <person name="Saski C.A."/>
            <person name="Payton A.C."/>
            <person name="Mcbreen J.C."/>
            <person name="Conrad R.E."/>
            <person name="Kollar L.M."/>
            <person name="Olsson S."/>
            <person name="Huttunen S."/>
            <person name="Landis J.B."/>
            <person name="Wickett N.J."/>
            <person name="Johnson M.G."/>
            <person name="Rensing S.A."/>
            <person name="Grimwood J."/>
            <person name="Schmutz J."/>
            <person name="Mcdaniel S.F."/>
        </authorList>
    </citation>
    <scope>NUCLEOTIDE SEQUENCE</scope>
    <source>
        <strain evidence="3">R40</strain>
    </source>
</reference>
<feature type="transmembrane region" description="Helical" evidence="2">
    <location>
        <begin position="68"/>
        <end position="89"/>
    </location>
</feature>
<dbReference type="AlphaFoldDB" id="A0A8T0GVL1"/>
<keyword evidence="4" id="KW-1185">Reference proteome</keyword>
<feature type="compositionally biased region" description="Basic residues" evidence="1">
    <location>
        <begin position="1"/>
        <end position="19"/>
    </location>
</feature>
<sequence>MRSTHTLRKAGRRHNRKRGFDRSMAPSLRLKIRLKLRRKTQIQRRNGNRIEESVRENECKLPVASSSLFLSLSLCLCLCLSLFLSLSCVKRSTARSEVEVASLVFHHSISASRSGASVISSKLGLLTFLTLSGLFCAIGFGWVSCTSVNLR</sequence>
<organism evidence="3 4">
    <name type="scientific">Ceratodon purpureus</name>
    <name type="common">Fire moss</name>
    <name type="synonym">Dicranum purpureum</name>
    <dbReference type="NCBI Taxonomy" id="3225"/>
    <lineage>
        <taxon>Eukaryota</taxon>
        <taxon>Viridiplantae</taxon>
        <taxon>Streptophyta</taxon>
        <taxon>Embryophyta</taxon>
        <taxon>Bryophyta</taxon>
        <taxon>Bryophytina</taxon>
        <taxon>Bryopsida</taxon>
        <taxon>Dicranidae</taxon>
        <taxon>Pseudoditrichales</taxon>
        <taxon>Ditrichaceae</taxon>
        <taxon>Ceratodon</taxon>
    </lineage>
</organism>
<protein>
    <recommendedName>
        <fullName evidence="5">Transmembrane protein</fullName>
    </recommendedName>
</protein>
<feature type="region of interest" description="Disordered" evidence="1">
    <location>
        <begin position="1"/>
        <end position="20"/>
    </location>
</feature>
<evidence type="ECO:0000313" key="4">
    <source>
        <dbReference type="Proteomes" id="UP000822688"/>
    </source>
</evidence>
<keyword evidence="2" id="KW-1133">Transmembrane helix</keyword>
<keyword evidence="2" id="KW-0472">Membrane</keyword>
<evidence type="ECO:0000256" key="2">
    <source>
        <dbReference type="SAM" id="Phobius"/>
    </source>
</evidence>
<evidence type="ECO:0008006" key="5">
    <source>
        <dbReference type="Google" id="ProtNLM"/>
    </source>
</evidence>
<dbReference type="Proteomes" id="UP000822688">
    <property type="component" value="Chromosome 9"/>
</dbReference>
<name>A0A8T0GVL1_CERPU</name>
<accession>A0A8T0GVL1</accession>
<gene>
    <name evidence="3" type="ORF">KC19_9G147900</name>
</gene>
<feature type="transmembrane region" description="Helical" evidence="2">
    <location>
        <begin position="123"/>
        <end position="143"/>
    </location>
</feature>
<evidence type="ECO:0000313" key="3">
    <source>
        <dbReference type="EMBL" id="KAG0562455.1"/>
    </source>
</evidence>
<evidence type="ECO:0000256" key="1">
    <source>
        <dbReference type="SAM" id="MobiDB-lite"/>
    </source>
</evidence>
<dbReference type="EMBL" id="CM026430">
    <property type="protein sequence ID" value="KAG0562455.1"/>
    <property type="molecule type" value="Genomic_DNA"/>
</dbReference>
<proteinExistence type="predicted"/>
<keyword evidence="2" id="KW-0812">Transmembrane</keyword>